<dbReference type="EC" id="2.3.1.-" evidence="11"/>
<keyword evidence="7 11" id="KW-1133">Transmembrane helix</keyword>
<keyword evidence="10 13" id="KW-0012">Acyltransferase</keyword>
<protein>
    <recommendedName>
        <fullName evidence="11">Acyltransferase</fullName>
        <ecNumber evidence="11">2.3.1.-</ecNumber>
    </recommendedName>
</protein>
<dbReference type="InterPro" id="IPR007130">
    <property type="entry name" value="DAGAT"/>
</dbReference>
<gene>
    <name evidence="13" type="primary">DGAT2A</name>
</gene>
<feature type="compositionally biased region" description="Low complexity" evidence="12">
    <location>
        <begin position="16"/>
        <end position="30"/>
    </location>
</feature>
<evidence type="ECO:0000256" key="6">
    <source>
        <dbReference type="ARBA" id="ARBA00022824"/>
    </source>
</evidence>
<dbReference type="Pfam" id="PF03982">
    <property type="entry name" value="DAGAT"/>
    <property type="match status" value="1"/>
</dbReference>
<organism evidence="13">
    <name type="scientific">Nannochloropsis oceanica strain IMET1</name>
    <dbReference type="NCBI Taxonomy" id="1333499"/>
    <lineage>
        <taxon>Eukaryota</taxon>
        <taxon>Sar</taxon>
        <taxon>Stramenopiles</taxon>
        <taxon>Ochrophyta</taxon>
        <taxon>Eustigmatophyceae</taxon>
        <taxon>Eustigmatales</taxon>
        <taxon>Monodopsidaceae</taxon>
        <taxon>Nannochloropsis</taxon>
    </lineage>
</organism>
<comment type="caution">
    <text evidence="11">Lacks conserved residue(s) required for the propagation of feature annotation.</text>
</comment>
<evidence type="ECO:0000256" key="5">
    <source>
        <dbReference type="ARBA" id="ARBA00022692"/>
    </source>
</evidence>
<accession>A0A290G0P1</accession>
<evidence type="ECO:0000256" key="7">
    <source>
        <dbReference type="ARBA" id="ARBA00022989"/>
    </source>
</evidence>
<evidence type="ECO:0000256" key="3">
    <source>
        <dbReference type="ARBA" id="ARBA00022516"/>
    </source>
</evidence>
<evidence type="ECO:0000256" key="12">
    <source>
        <dbReference type="SAM" id="MobiDB-lite"/>
    </source>
</evidence>
<keyword evidence="9 11" id="KW-0472">Membrane</keyword>
<feature type="transmembrane region" description="Helical" evidence="11">
    <location>
        <begin position="71"/>
        <end position="92"/>
    </location>
</feature>
<feature type="region of interest" description="Disordered" evidence="12">
    <location>
        <begin position="1"/>
        <end position="30"/>
    </location>
</feature>
<keyword evidence="6 11" id="KW-0256">Endoplasmic reticulum</keyword>
<dbReference type="PANTHER" id="PTHR12317:SF63">
    <property type="entry name" value="DIACYLGLYCEROL O-ACYLTRANSFERASE 2"/>
    <property type="match status" value="1"/>
</dbReference>
<evidence type="ECO:0000313" key="13">
    <source>
        <dbReference type="EMBL" id="ATB53137.1"/>
    </source>
</evidence>
<dbReference type="PANTHER" id="PTHR12317">
    <property type="entry name" value="DIACYLGLYCEROL O-ACYLTRANSFERASE"/>
    <property type="match status" value="1"/>
</dbReference>
<evidence type="ECO:0000256" key="8">
    <source>
        <dbReference type="ARBA" id="ARBA00023098"/>
    </source>
</evidence>
<dbReference type="AlphaFoldDB" id="A0A290G0P1"/>
<dbReference type="CDD" id="cd07987">
    <property type="entry name" value="LPLAT_MGAT-like"/>
    <property type="match status" value="1"/>
</dbReference>
<dbReference type="GO" id="GO:0004144">
    <property type="term" value="F:diacylglycerol O-acyltransferase activity"/>
    <property type="evidence" value="ECO:0007669"/>
    <property type="project" value="TreeGrafter"/>
</dbReference>
<proteinExistence type="evidence at transcript level"/>
<dbReference type="GO" id="GO:0019432">
    <property type="term" value="P:triglyceride biosynthetic process"/>
    <property type="evidence" value="ECO:0007669"/>
    <property type="project" value="TreeGrafter"/>
</dbReference>
<keyword evidence="4 11" id="KW-0808">Transferase</keyword>
<feature type="compositionally biased region" description="Polar residues" evidence="12">
    <location>
        <begin position="1"/>
        <end position="15"/>
    </location>
</feature>
<keyword evidence="3" id="KW-0444">Lipid biosynthesis</keyword>
<evidence type="ECO:0000256" key="11">
    <source>
        <dbReference type="RuleBase" id="RU367023"/>
    </source>
</evidence>
<dbReference type="SMR" id="A0A290G0P1"/>
<evidence type="ECO:0000256" key="10">
    <source>
        <dbReference type="ARBA" id="ARBA00023315"/>
    </source>
</evidence>
<evidence type="ECO:0000256" key="2">
    <source>
        <dbReference type="ARBA" id="ARBA00005420"/>
    </source>
</evidence>
<comment type="subcellular location">
    <subcellularLocation>
        <location evidence="1 11">Endoplasmic reticulum membrane</location>
        <topology evidence="1 11">Multi-pass membrane protein</topology>
    </subcellularLocation>
</comment>
<reference evidence="13" key="1">
    <citation type="submission" date="2016-09" db="EMBL/GenBank/DDBJ databases">
        <title>Functional mechanism of type-2 diacylglycerol acyltransferase (DGAT2) using oleaginous microalga Nannochloropsis oceanica as a model.</title>
        <authorList>
            <person name="Xin Y."/>
            <person name="Lu Y."/>
            <person name="Xu J."/>
        </authorList>
    </citation>
    <scope>NUCLEOTIDE SEQUENCE</scope>
    <source>
        <strain evidence="13">IMET1</strain>
    </source>
</reference>
<keyword evidence="8" id="KW-0443">Lipid metabolism</keyword>
<sequence>MTPQADITSKTTPNLKTAASSPSKTSPAPSVQYKAANGKVITVAMAEQDDGNMGIFRECFAMVTMGIIMSWYYIVVILSLLCLVGICIFPAWRAVAATVFMLMWSAALLPLDYQGWDAFCNSFIFRLWRDYFHYEYVLEEMIDPNKRYLFAEMPHGIFPWGEVISISITKQLFPGSRVGSIGASVIFLLPGLRHFFAWIGCRPASPENIKKIFEDGQDCAVTVGGVAEMFLVGGDKERLYLKKHKGFVREAMKNGADLVPVFCFGNSKLFNVVGESSRVSMGLMKRLSRRIKASVLISYGRLFLPIPIRHPLLFVVGKPLPVVHKAEPTKEEIAATHALFCEKVEELYYKYRPEWETRPLSIE</sequence>
<evidence type="ECO:0000256" key="4">
    <source>
        <dbReference type="ARBA" id="ARBA00022679"/>
    </source>
</evidence>
<evidence type="ECO:0000256" key="1">
    <source>
        <dbReference type="ARBA" id="ARBA00004477"/>
    </source>
</evidence>
<evidence type="ECO:0000256" key="9">
    <source>
        <dbReference type="ARBA" id="ARBA00023136"/>
    </source>
</evidence>
<comment type="similarity">
    <text evidence="2 11">Belongs to the diacylglycerol acyltransferase family.</text>
</comment>
<keyword evidence="5 11" id="KW-0812">Transmembrane</keyword>
<dbReference type="GO" id="GO:0005789">
    <property type="term" value="C:endoplasmic reticulum membrane"/>
    <property type="evidence" value="ECO:0007669"/>
    <property type="project" value="UniProtKB-SubCell"/>
</dbReference>
<dbReference type="EMBL" id="KX867956">
    <property type="protein sequence ID" value="ATB53137.1"/>
    <property type="molecule type" value="mRNA"/>
</dbReference>
<name>A0A290G0P1_9STRA</name>